<accession>A0AB39P750</accession>
<dbReference type="InterPro" id="IPR005149">
    <property type="entry name" value="Tscrpt_reg_PadR_N"/>
</dbReference>
<dbReference type="Pfam" id="PF03551">
    <property type="entry name" value="PadR"/>
    <property type="match status" value="1"/>
</dbReference>
<dbReference type="InterPro" id="IPR036390">
    <property type="entry name" value="WH_DNA-bd_sf"/>
</dbReference>
<dbReference type="Gene3D" id="1.10.10.10">
    <property type="entry name" value="Winged helix-like DNA-binding domain superfamily/Winged helix DNA-binding domain"/>
    <property type="match status" value="1"/>
</dbReference>
<evidence type="ECO:0000313" key="2">
    <source>
        <dbReference type="EMBL" id="XDQ24908.1"/>
    </source>
</evidence>
<feature type="domain" description="Transcription regulator PadR N-terminal" evidence="1">
    <location>
        <begin position="37"/>
        <end position="83"/>
    </location>
</feature>
<dbReference type="PANTHER" id="PTHR33169:SF14">
    <property type="entry name" value="TRANSCRIPTIONAL REGULATOR RV3488"/>
    <property type="match status" value="1"/>
</dbReference>
<gene>
    <name evidence="2" type="ORF">AB5J56_09535</name>
</gene>
<dbReference type="InterPro" id="IPR052509">
    <property type="entry name" value="Metal_resp_DNA-bind_regulator"/>
</dbReference>
<dbReference type="InterPro" id="IPR036388">
    <property type="entry name" value="WH-like_DNA-bd_sf"/>
</dbReference>
<dbReference type="PANTHER" id="PTHR33169">
    <property type="entry name" value="PADR-FAMILY TRANSCRIPTIONAL REGULATOR"/>
    <property type="match status" value="1"/>
</dbReference>
<dbReference type="EMBL" id="CP163435">
    <property type="protein sequence ID" value="XDQ24908.1"/>
    <property type="molecule type" value="Genomic_DNA"/>
</dbReference>
<sequence length="105" mass="11232">MASIRLTSTTLDVIKVLLASTPDNPAWGLRICQEAGLGSGTVYPILERLLKAGWITSRREDGEHPGRPARTYYDLTGAGRSQANSAVAERAARHSRIFGVAPQGG</sequence>
<proteinExistence type="predicted"/>
<dbReference type="RefSeq" id="WP_369231977.1">
    <property type="nucleotide sequence ID" value="NZ_CP163435.1"/>
</dbReference>
<organism evidence="2">
    <name type="scientific">Streptomyces sp. R21</name>
    <dbReference type="NCBI Taxonomy" id="3238627"/>
    <lineage>
        <taxon>Bacteria</taxon>
        <taxon>Bacillati</taxon>
        <taxon>Actinomycetota</taxon>
        <taxon>Actinomycetes</taxon>
        <taxon>Kitasatosporales</taxon>
        <taxon>Streptomycetaceae</taxon>
        <taxon>Streptomyces</taxon>
    </lineage>
</organism>
<protein>
    <submittedName>
        <fullName evidence="2">PadR family transcriptional regulator</fullName>
    </submittedName>
</protein>
<evidence type="ECO:0000259" key="1">
    <source>
        <dbReference type="Pfam" id="PF03551"/>
    </source>
</evidence>
<dbReference type="AlphaFoldDB" id="A0AB39P750"/>
<dbReference type="SUPFAM" id="SSF46785">
    <property type="entry name" value="Winged helix' DNA-binding domain"/>
    <property type="match status" value="1"/>
</dbReference>
<name>A0AB39P750_9ACTN</name>
<reference evidence="2" key="1">
    <citation type="submission" date="2024-07" db="EMBL/GenBank/DDBJ databases">
        <authorList>
            <person name="Yu S.T."/>
        </authorList>
    </citation>
    <scope>NUCLEOTIDE SEQUENCE</scope>
    <source>
        <strain evidence="2">R21</strain>
    </source>
</reference>